<dbReference type="PANTHER" id="PTHR47642">
    <property type="entry name" value="ATP-DEPENDENT DNA HELICASE"/>
    <property type="match status" value="1"/>
</dbReference>
<proteinExistence type="predicted"/>
<dbReference type="InterPro" id="IPR051055">
    <property type="entry name" value="PIF1_helicase"/>
</dbReference>
<organism evidence="4 5">
    <name type="scientific">Zopfia rhizophila CBS 207.26</name>
    <dbReference type="NCBI Taxonomy" id="1314779"/>
    <lineage>
        <taxon>Eukaryota</taxon>
        <taxon>Fungi</taxon>
        <taxon>Dikarya</taxon>
        <taxon>Ascomycota</taxon>
        <taxon>Pezizomycotina</taxon>
        <taxon>Dothideomycetes</taxon>
        <taxon>Dothideomycetes incertae sedis</taxon>
        <taxon>Zopfiaceae</taxon>
        <taxon>Zopfia</taxon>
    </lineage>
</organism>
<name>A0A6A6D8B6_9PEZI</name>
<reference evidence="4" key="1">
    <citation type="journal article" date="2020" name="Stud. Mycol.">
        <title>101 Dothideomycetes genomes: a test case for predicting lifestyles and emergence of pathogens.</title>
        <authorList>
            <person name="Haridas S."/>
            <person name="Albert R."/>
            <person name="Binder M."/>
            <person name="Bloem J."/>
            <person name="Labutti K."/>
            <person name="Salamov A."/>
            <person name="Andreopoulos B."/>
            <person name="Baker S."/>
            <person name="Barry K."/>
            <person name="Bills G."/>
            <person name="Bluhm B."/>
            <person name="Cannon C."/>
            <person name="Castanera R."/>
            <person name="Culley D."/>
            <person name="Daum C."/>
            <person name="Ezra D."/>
            <person name="Gonzalez J."/>
            <person name="Henrissat B."/>
            <person name="Kuo A."/>
            <person name="Liang C."/>
            <person name="Lipzen A."/>
            <person name="Lutzoni F."/>
            <person name="Magnuson J."/>
            <person name="Mondo S."/>
            <person name="Nolan M."/>
            <person name="Ohm R."/>
            <person name="Pangilinan J."/>
            <person name="Park H.-J."/>
            <person name="Ramirez L."/>
            <person name="Alfaro M."/>
            <person name="Sun H."/>
            <person name="Tritt A."/>
            <person name="Yoshinaga Y."/>
            <person name="Zwiers L.-H."/>
            <person name="Turgeon B."/>
            <person name="Goodwin S."/>
            <person name="Spatafora J."/>
            <person name="Crous P."/>
            <person name="Grigoriev I."/>
        </authorList>
    </citation>
    <scope>NUCLEOTIDE SEQUENCE</scope>
    <source>
        <strain evidence="4">CBS 207.26</strain>
    </source>
</reference>
<dbReference type="Gene3D" id="3.40.50.300">
    <property type="entry name" value="P-loop containing nucleotide triphosphate hydrolases"/>
    <property type="match status" value="1"/>
</dbReference>
<keyword evidence="5" id="KW-1185">Reference proteome</keyword>
<feature type="region of interest" description="Disordered" evidence="1">
    <location>
        <begin position="67"/>
        <end position="91"/>
    </location>
</feature>
<evidence type="ECO:0000259" key="3">
    <source>
        <dbReference type="Pfam" id="PF20209"/>
    </source>
</evidence>
<dbReference type="EMBL" id="ML994787">
    <property type="protein sequence ID" value="KAF2174708.1"/>
    <property type="molecule type" value="Genomic_DNA"/>
</dbReference>
<dbReference type="OrthoDB" id="3788185at2759"/>
<dbReference type="Pfam" id="PF20209">
    <property type="entry name" value="DUF6570"/>
    <property type="match status" value="1"/>
</dbReference>
<dbReference type="InterPro" id="IPR046700">
    <property type="entry name" value="DUF6570"/>
</dbReference>
<evidence type="ECO:0000256" key="1">
    <source>
        <dbReference type="SAM" id="MobiDB-lite"/>
    </source>
</evidence>
<gene>
    <name evidence="4" type="ORF">K469DRAFT_743582</name>
</gene>
<evidence type="ECO:0000313" key="5">
    <source>
        <dbReference type="Proteomes" id="UP000800200"/>
    </source>
</evidence>
<dbReference type="PANTHER" id="PTHR47642:SF5">
    <property type="entry name" value="ATP-DEPENDENT DNA HELICASE"/>
    <property type="match status" value="1"/>
</dbReference>
<evidence type="ECO:0000259" key="2">
    <source>
        <dbReference type="Pfam" id="PF14214"/>
    </source>
</evidence>
<feature type="domain" description="Helitron helicase-like" evidence="2">
    <location>
        <begin position="576"/>
        <end position="793"/>
    </location>
</feature>
<feature type="domain" description="DUF6570" evidence="3">
    <location>
        <begin position="229"/>
        <end position="353"/>
    </location>
</feature>
<dbReference type="InterPro" id="IPR027417">
    <property type="entry name" value="P-loop_NTPase"/>
</dbReference>
<evidence type="ECO:0000313" key="4">
    <source>
        <dbReference type="EMBL" id="KAF2174708.1"/>
    </source>
</evidence>
<dbReference type="InterPro" id="IPR025476">
    <property type="entry name" value="Helitron_helicase-like"/>
</dbReference>
<dbReference type="Pfam" id="PF14214">
    <property type="entry name" value="Helitron_like_N"/>
    <property type="match status" value="1"/>
</dbReference>
<dbReference type="Proteomes" id="UP000800200">
    <property type="component" value="Unassembled WGS sequence"/>
</dbReference>
<protein>
    <submittedName>
        <fullName evidence="4">Uncharacterized protein</fullName>
    </submittedName>
</protein>
<sequence>MNDREKVSLHCRRLTLNDIPDTYGFDKYGLIVRGEFVCMRATTLLSEDEDSNICPSVEGGVFTPMRKRQRPVESSQLGSKRARTAVRRERSNEEQMEDLASVLHSLDEDFAEKERLSQGQEWCAPVPHARKVSTVQEFYKAFHDTRTLPIYTCMICYRKCAKAELEEIDWDRWARCSVEKRDDSPFACRRCFPPGEKIPGCPDCVRHLGRGALCPAAQLHVRLGCEHMFPDELKNLTPVEEKLIALNSCYGFITKYSLADGQRQSVRYPKHIKGHITVFPNNVQELVTNVLPHPLLKVMDEIHVSWYGAEKPAPSDLSTLLSVRRRAVERALVWLKRHNPLYANVHIDRAEMDGWDASPHGVPSQVYDRLERNEPSAWERARTGQVVPPMERGLDDEGPVDIRDVIATLSQGHDTAGDVGEVDAPDHVAGENEAEEADVDSAVRSIHEISASGMFALDAGPDVAEVEKLRSVCNALGQPTLWGPMQGIVSAGSAEVWRGNSSEPYILISRGDDFADSFDTRFFAKTFPTLFPRGNGGPRQVEENMMDVAGNLDVSVEAEATAQNLVSSRSMSLEKWARLVLQRHGGRFGTHHIFAFLVFNMGVRSRNRRVSMLSVTRKNFPRVERIVRLLSLERLEVARVELEASGKTADEGINELLRSLSLYGFRQPMSRESRLSMRRKIKSLIIRYGIPAIWFTLNPNDITNPVKLRLVAYRGREPGEAEAFLTSLDLAYKRTRLAISDPLSSAIFFHREISMFFKHYVKTGEDSVFGRINQYFGAVETNERGALHLHGLLWLQGNMQLSSILRDVEGEDQTEYRERVIRYVDSVFTEDLDQEAFSAVHSERTVTSDVSSLLQDSHQFGAAFEEEANFCAGATQIHTHSPTCVKYSIRGGQEQKRNLCRFKAPWRLVERTAFTEDGVLQIRRGHNMVNRWNKVIAVGLRHNHDISFIATQCKTMAIVFYVTNYATKVEDPVWKRVIAAAELFDDFNKVTAEEQADTAHGISKDGSSMHNKTRQFLMRVANRIFTERPLSQVEVVAHLLGYPTEFANNDGWTFLNTSMLYWYIFRRWRHLRCASGMENADEPADEAVLLEEAGQRISFVQAYSHRGRVLQGLSLYDYMCIVKLKRKDKGVADAWGEVQLDGGWSLSRTWVQALRKADKPAVVCLDGYLSMDFKEEDEQYYRRYTSGDINAIWEREKQGLPQRVSFLADNIQLLRRSAEDVKRDARQWAALSGEADPVADVVESGIADGDEGQGTVYRSDNIGNAIRLIDVLRNTLGNSQITAGSKEISTIVQELCRFQLAALSSIDELRAMIVPERGPRNLRLSGGPFQTADIPRQEQVRSIKSQQTSVSREREKMIQGIQSQPDSNTTGHSEAVHSALNGFGEDDIDIMPVDSENLARGTGPSTSIRFGPATSFSEAGRQLAESFTLNRRQSIAFRIICRQLDRVHRNERGTPQLYQFIGGEGGTGKSRIIEALGELFVSKGISHRLLVTATSGTAAARINGITIHSACGFSKGASRMGFNKDIDGVGASNTANLYIDGQARMDWQEKYLLIIDEERSIVLPSSAFPWDEEKSFRAEQRYQHDKAHGLWKKFTTVVILNEQVRAAGDPRLRRLLMRIRQGIQDQSDVDFLNSTCYQEGRRIPWESGITVVTPLNRNRWNLNVEATLSFQRQCQAPLRIFISEHKWKDGQPTEEEAIMILNQGDDSSIPVPAVFMFVPGMPVVVNQNIFQGLKLVNGASYEVLDVIVDKAYPGHRVNADTILHFGPPAGILLAAESTRDFHFVGMPAGAILLTPISMRIECQRKRPWQQTNVTRRGLPCAAAFACTDYKVQSRTLDRVALELRGTRTTTIDGQAVPTQCDPYSLYVQLSRCRSLDGIMLISKARERDFVGNKVPENMVAAEERLELLSEASIREAESRDWTGK</sequence>
<accession>A0A6A6D8B6</accession>